<gene>
    <name evidence="2" type="ORF">CJ229_006435</name>
</gene>
<keyword evidence="3" id="KW-1185">Reference proteome</keyword>
<reference evidence="3" key="1">
    <citation type="submission" date="2017-09" db="EMBL/GenBank/DDBJ databases">
        <title>Bacterial strain isolated from the female urinary microbiota.</title>
        <authorList>
            <person name="Thomas-White K."/>
            <person name="Kumar N."/>
            <person name="Forster S."/>
            <person name="Putonti C."/>
            <person name="Lawley T."/>
            <person name="Wolfe A.J."/>
        </authorList>
    </citation>
    <scope>NUCLEOTIDE SEQUENCE [LARGE SCALE GENOMIC DNA]</scope>
    <source>
        <strain evidence="3">UMB0959</strain>
    </source>
</reference>
<proteinExistence type="predicted"/>
<reference evidence="2 3" key="2">
    <citation type="submission" date="2023-10" db="EMBL/GenBank/DDBJ databases">
        <authorList>
            <person name="Choi B."/>
        </authorList>
    </citation>
    <scope>NUCLEOTIDE SEQUENCE [LARGE SCALE GENOMIC DNA]</scope>
    <source>
        <strain evidence="2 3">UMB0959</strain>
    </source>
</reference>
<dbReference type="KEGG" id="nmy:CJ229_006435"/>
<feature type="domain" description="DUF1722" evidence="1">
    <location>
        <begin position="15"/>
        <end position="118"/>
    </location>
</feature>
<accession>A0AAF0YK03</accession>
<name>A0AAF0YK03_9STAP</name>
<organism evidence="2 3">
    <name type="scientific">Nosocomiicoccus massiliensis</name>
    <dbReference type="NCBI Taxonomy" id="1232430"/>
    <lineage>
        <taxon>Bacteria</taxon>
        <taxon>Bacillati</taxon>
        <taxon>Bacillota</taxon>
        <taxon>Bacilli</taxon>
        <taxon>Bacillales</taxon>
        <taxon>Staphylococcaceae</taxon>
        <taxon>Nosocomiicoccus</taxon>
    </lineage>
</organism>
<evidence type="ECO:0000313" key="3">
    <source>
        <dbReference type="Proteomes" id="UP000243626"/>
    </source>
</evidence>
<evidence type="ECO:0000313" key="2">
    <source>
        <dbReference type="EMBL" id="WOS95727.1"/>
    </source>
</evidence>
<evidence type="ECO:0000259" key="1">
    <source>
        <dbReference type="Pfam" id="PF08349"/>
    </source>
</evidence>
<protein>
    <submittedName>
        <fullName evidence="2">YbgA family protein</fullName>
    </submittedName>
</protein>
<dbReference type="EMBL" id="CP136964">
    <property type="protein sequence ID" value="WOS95727.1"/>
    <property type="molecule type" value="Genomic_DNA"/>
</dbReference>
<dbReference type="InterPro" id="IPR013560">
    <property type="entry name" value="DUF1722"/>
</dbReference>
<dbReference type="RefSeq" id="WP_070622681.1">
    <property type="nucleotide sequence ID" value="NZ_CP136964.1"/>
</dbReference>
<dbReference type="Proteomes" id="UP000243626">
    <property type="component" value="Chromosome"/>
</dbReference>
<dbReference type="AlphaFoldDB" id="A0AAF0YK03"/>
<sequence>MASRFEIEKLWREEKYKVMYFSQRHYNLIRELLKGNPSMEELESYIKEAYSLMPTTGSKTNAYEHMWGYFKKRATTEEKKKFFALLEHAKDDKAIKIYLYDLAKKYKVKYLTDSTILNGK</sequence>
<dbReference type="Pfam" id="PF08349">
    <property type="entry name" value="DUF1722"/>
    <property type="match status" value="1"/>
</dbReference>